<gene>
    <name evidence="3" type="ORF">WKI68_20200</name>
</gene>
<feature type="chain" id="PRO_5046002408" evidence="1">
    <location>
        <begin position="32"/>
        <end position="116"/>
    </location>
</feature>
<keyword evidence="1" id="KW-0732">Signal</keyword>
<dbReference type="Gene3D" id="2.30.30.40">
    <property type="entry name" value="SH3 Domains"/>
    <property type="match status" value="1"/>
</dbReference>
<organism evidence="3 4">
    <name type="scientific">Streptomyces caledonius</name>
    <dbReference type="NCBI Taxonomy" id="3134107"/>
    <lineage>
        <taxon>Bacteria</taxon>
        <taxon>Bacillati</taxon>
        <taxon>Actinomycetota</taxon>
        <taxon>Actinomycetes</taxon>
        <taxon>Kitasatosporales</taxon>
        <taxon>Streptomycetaceae</taxon>
        <taxon>Streptomyces</taxon>
    </lineage>
</organism>
<keyword evidence="4" id="KW-1185">Reference proteome</keyword>
<protein>
    <submittedName>
        <fullName evidence="3">SH3 domain-containing protein</fullName>
    </submittedName>
</protein>
<dbReference type="PROSITE" id="PS51318">
    <property type="entry name" value="TAT"/>
    <property type="match status" value="1"/>
</dbReference>
<comment type="caution">
    <text evidence="3">The sequence shown here is derived from an EMBL/GenBank/DDBJ whole genome shotgun (WGS) entry which is preliminary data.</text>
</comment>
<evidence type="ECO:0000256" key="1">
    <source>
        <dbReference type="SAM" id="SignalP"/>
    </source>
</evidence>
<dbReference type="Pfam" id="PF08239">
    <property type="entry name" value="SH3_3"/>
    <property type="match status" value="1"/>
</dbReference>
<accession>A0ABU8U5B1</accession>
<proteinExistence type="predicted"/>
<evidence type="ECO:0000313" key="3">
    <source>
        <dbReference type="EMBL" id="MEJ8643081.1"/>
    </source>
</evidence>
<evidence type="ECO:0000313" key="4">
    <source>
        <dbReference type="Proteomes" id="UP001382904"/>
    </source>
</evidence>
<reference evidence="3 4" key="1">
    <citation type="submission" date="2024-03" db="EMBL/GenBank/DDBJ databases">
        <title>Novel Streptomyces species of biotechnological and ecological value are a feature of Machair soil.</title>
        <authorList>
            <person name="Prole J.R."/>
            <person name="Goodfellow M."/>
            <person name="Allenby N."/>
            <person name="Ward A.C."/>
        </authorList>
    </citation>
    <scope>NUCLEOTIDE SEQUENCE [LARGE SCALE GENOMIC DNA]</scope>
    <source>
        <strain evidence="3 4">MS1.HAVA.3</strain>
    </source>
</reference>
<evidence type="ECO:0000259" key="2">
    <source>
        <dbReference type="Pfam" id="PF08239"/>
    </source>
</evidence>
<sequence>MISRRRMLGLGGSVVAMVPAIALATATEASAGSGYPTFPVAPGSRLNVRSGPGTNYSVIDVLPLGATVSIRCQCDGTTISGLYGTSDIWDCIGNGRFVSDAYVKTGSDGYVTNQCG</sequence>
<name>A0ABU8U5B1_9ACTN</name>
<dbReference type="InterPro" id="IPR006311">
    <property type="entry name" value="TAT_signal"/>
</dbReference>
<feature type="domain" description="SH3b" evidence="2">
    <location>
        <begin position="44"/>
        <end position="72"/>
    </location>
</feature>
<dbReference type="InterPro" id="IPR003646">
    <property type="entry name" value="SH3-like_bac-type"/>
</dbReference>
<dbReference type="Proteomes" id="UP001382904">
    <property type="component" value="Unassembled WGS sequence"/>
</dbReference>
<feature type="signal peptide" evidence="1">
    <location>
        <begin position="1"/>
        <end position="31"/>
    </location>
</feature>
<dbReference type="EMBL" id="JBBKAM010000002">
    <property type="protein sequence ID" value="MEJ8643081.1"/>
    <property type="molecule type" value="Genomic_DNA"/>
</dbReference>